<protein>
    <submittedName>
        <fullName evidence="2">Uncharacterized protein</fullName>
    </submittedName>
</protein>
<evidence type="ECO:0000313" key="2">
    <source>
        <dbReference type="EMBL" id="RAI75031.1"/>
    </source>
</evidence>
<sequence>MAKKSAPTEPKPVTSLTILYHLLREKWPEYVLEVIVIIFSITISFALDEWKDNRHKQELEQIYLKGLYSDIETDLGQLKEVIDETQQVIQTATHLSGLTPQAPETNYNQFVSNVRFVFKRPRFIAEDATFSDLKSTGNMQVISNVLLKKSLFDYYKQYETIVQVETAELETTNTVVAPYLLKRLSLGAASMNVPKSGWSMMTGEVEFQNALLIRRTTREELLHDYQHSLKLGNQILALIKPKLN</sequence>
<keyword evidence="1" id="KW-1133">Transmembrane helix</keyword>
<organism evidence="2 3">
    <name type="scientific">Spirosoma telluris</name>
    <dbReference type="NCBI Taxonomy" id="2183553"/>
    <lineage>
        <taxon>Bacteria</taxon>
        <taxon>Pseudomonadati</taxon>
        <taxon>Bacteroidota</taxon>
        <taxon>Cytophagia</taxon>
        <taxon>Cytophagales</taxon>
        <taxon>Cytophagaceae</taxon>
        <taxon>Spirosoma</taxon>
    </lineage>
</organism>
<accession>A0A327NI60</accession>
<dbReference type="RefSeq" id="WP_111342957.1">
    <property type="nucleotide sequence ID" value="NZ_QLII01000001.1"/>
</dbReference>
<proteinExistence type="predicted"/>
<dbReference type="OrthoDB" id="821826at2"/>
<comment type="caution">
    <text evidence="2">The sequence shown here is derived from an EMBL/GenBank/DDBJ whole genome shotgun (WGS) entry which is preliminary data.</text>
</comment>
<feature type="transmembrane region" description="Helical" evidence="1">
    <location>
        <begin position="30"/>
        <end position="47"/>
    </location>
</feature>
<evidence type="ECO:0000256" key="1">
    <source>
        <dbReference type="SAM" id="Phobius"/>
    </source>
</evidence>
<keyword evidence="1" id="KW-0472">Membrane</keyword>
<dbReference type="EMBL" id="QLII01000001">
    <property type="protein sequence ID" value="RAI75031.1"/>
    <property type="molecule type" value="Genomic_DNA"/>
</dbReference>
<reference evidence="2 3" key="1">
    <citation type="submission" date="2018-06" db="EMBL/GenBank/DDBJ databases">
        <title>Spirosoma sp. HMF3257 Genome sequencing and assembly.</title>
        <authorList>
            <person name="Kang H."/>
            <person name="Cha I."/>
            <person name="Kim H."/>
            <person name="Kang J."/>
            <person name="Joh K."/>
        </authorList>
    </citation>
    <scope>NUCLEOTIDE SEQUENCE [LARGE SCALE GENOMIC DNA]</scope>
    <source>
        <strain evidence="2 3">HMF3257</strain>
    </source>
</reference>
<evidence type="ECO:0000313" key="3">
    <source>
        <dbReference type="Proteomes" id="UP000249016"/>
    </source>
</evidence>
<name>A0A327NI60_9BACT</name>
<keyword evidence="1" id="KW-0812">Transmembrane</keyword>
<gene>
    <name evidence="2" type="ORF">HMF3257_13815</name>
</gene>
<dbReference type="AlphaFoldDB" id="A0A327NI60"/>
<keyword evidence="3" id="KW-1185">Reference proteome</keyword>
<dbReference type="Proteomes" id="UP000249016">
    <property type="component" value="Unassembled WGS sequence"/>
</dbReference>